<sequence length="320" mass="34917">MAFGAVVTVLRFLVPVVATTVTASWAGAPVWTWLGIAVFLGSLEAYWMRLGSEPWMGRTVALPAVIDRDADLSSLLEFSRRWWRPRFYAPAAVAIALIVLLAGALVAPGEFRALHPGSLAMLALILFEFGESRSMRFLYFTLFARESRYPHRLSWLSPAQSPPVETMLGIWRQTAFVNGVGLALDFVLVIILLSPDSLTALLAPMAGFALVAVVFDTASLLSVRNSVQRVVRHTTDATLERLRERIERLEPQARQLTPAEAAQLQALLATYAAVRDAPTGPSGAQTLGHALTALAIPALTFLLAVMAEVYAERLLNQLLP</sequence>
<organism evidence="2 3">
    <name type="scientific">Intrasporangium oryzae NRRL B-24470</name>
    <dbReference type="NCBI Taxonomy" id="1386089"/>
    <lineage>
        <taxon>Bacteria</taxon>
        <taxon>Bacillati</taxon>
        <taxon>Actinomycetota</taxon>
        <taxon>Actinomycetes</taxon>
        <taxon>Micrococcales</taxon>
        <taxon>Intrasporangiaceae</taxon>
        <taxon>Intrasporangium</taxon>
    </lineage>
</organism>
<keyword evidence="1" id="KW-1133">Transmembrane helix</keyword>
<reference evidence="2 3" key="1">
    <citation type="submission" date="2013-08" db="EMBL/GenBank/DDBJ databases">
        <title>Intrasporangium oryzae NRRL B-24470.</title>
        <authorList>
            <person name="Liu H."/>
            <person name="Wang G."/>
        </authorList>
    </citation>
    <scope>NUCLEOTIDE SEQUENCE [LARGE SCALE GENOMIC DNA]</scope>
    <source>
        <strain evidence="2 3">NRRL B-24470</strain>
    </source>
</reference>
<proteinExistence type="predicted"/>
<gene>
    <name evidence="2" type="ORF">N865_10435</name>
</gene>
<evidence type="ECO:0000313" key="3">
    <source>
        <dbReference type="Proteomes" id="UP000019489"/>
    </source>
</evidence>
<dbReference type="AlphaFoldDB" id="W9G856"/>
<evidence type="ECO:0000313" key="2">
    <source>
        <dbReference type="EMBL" id="EWT01457.1"/>
    </source>
</evidence>
<dbReference type="EMBL" id="AWSA01000022">
    <property type="protein sequence ID" value="EWT01457.1"/>
    <property type="molecule type" value="Genomic_DNA"/>
</dbReference>
<feature type="transmembrane region" description="Helical" evidence="1">
    <location>
        <begin position="28"/>
        <end position="48"/>
    </location>
</feature>
<keyword evidence="3" id="KW-1185">Reference proteome</keyword>
<feature type="transmembrane region" description="Helical" evidence="1">
    <location>
        <begin position="87"/>
        <end position="107"/>
    </location>
</feature>
<protein>
    <submittedName>
        <fullName evidence="2">Uncharacterized protein</fullName>
    </submittedName>
</protein>
<dbReference type="Proteomes" id="UP000019489">
    <property type="component" value="Unassembled WGS sequence"/>
</dbReference>
<evidence type="ECO:0000256" key="1">
    <source>
        <dbReference type="SAM" id="Phobius"/>
    </source>
</evidence>
<comment type="caution">
    <text evidence="2">The sequence shown here is derived from an EMBL/GenBank/DDBJ whole genome shotgun (WGS) entry which is preliminary data.</text>
</comment>
<feature type="transmembrane region" description="Helical" evidence="1">
    <location>
        <begin position="113"/>
        <end position="130"/>
    </location>
</feature>
<feature type="transmembrane region" description="Helical" evidence="1">
    <location>
        <begin position="175"/>
        <end position="194"/>
    </location>
</feature>
<keyword evidence="1" id="KW-0472">Membrane</keyword>
<accession>W9G856</accession>
<name>W9G856_9MICO</name>
<keyword evidence="1" id="KW-0812">Transmembrane</keyword>
<feature type="transmembrane region" description="Helical" evidence="1">
    <location>
        <begin position="290"/>
        <end position="311"/>
    </location>
</feature>
<feature type="transmembrane region" description="Helical" evidence="1">
    <location>
        <begin position="200"/>
        <end position="223"/>
    </location>
</feature>